<dbReference type="KEGG" id="bii:BINDI_0417"/>
<dbReference type="Gene3D" id="3.90.190.20">
    <property type="entry name" value="Mur ligase, C-terminal domain"/>
    <property type="match status" value="1"/>
</dbReference>
<dbReference type="GO" id="GO:0004326">
    <property type="term" value="F:tetrahydrofolylpolyglutamate synthase activity"/>
    <property type="evidence" value="ECO:0007669"/>
    <property type="project" value="InterPro"/>
</dbReference>
<dbReference type="NCBIfam" id="TIGR01085">
    <property type="entry name" value="murE"/>
    <property type="match status" value="1"/>
</dbReference>
<dbReference type="Pfam" id="PF08245">
    <property type="entry name" value="Mur_ligase_M"/>
    <property type="match status" value="1"/>
</dbReference>
<keyword evidence="9 10" id="KW-0131">Cell cycle</keyword>
<feature type="modified residue" description="N6-carboxylysine" evidence="9">
    <location>
        <position position="238"/>
    </location>
</feature>
<organism evidence="13 14">
    <name type="scientific">Bifidobacterium [indicum] DSM 20214 = LMG 11587</name>
    <dbReference type="NCBI Taxonomy" id="1341694"/>
    <lineage>
        <taxon>Bacteria</taxon>
        <taxon>Bacillati</taxon>
        <taxon>Actinomycetota</taxon>
        <taxon>Actinomycetes</taxon>
        <taxon>Bifidobacteriales</taxon>
        <taxon>Bifidobacteriaceae</taxon>
        <taxon>Bifidobacterium</taxon>
    </lineage>
</organism>
<dbReference type="GO" id="GO:0009252">
    <property type="term" value="P:peptidoglycan biosynthetic process"/>
    <property type="evidence" value="ECO:0007669"/>
    <property type="project" value="UniProtKB-UniRule"/>
</dbReference>
<keyword evidence="7 9" id="KW-0573">Peptidoglycan synthesis</keyword>
<evidence type="ECO:0000256" key="10">
    <source>
        <dbReference type="RuleBase" id="RU004135"/>
    </source>
</evidence>
<evidence type="ECO:0000256" key="1">
    <source>
        <dbReference type="ARBA" id="ARBA00005898"/>
    </source>
</evidence>
<dbReference type="SUPFAM" id="SSF53623">
    <property type="entry name" value="MurD-like peptide ligases, catalytic domain"/>
    <property type="match status" value="1"/>
</dbReference>
<dbReference type="UniPathway" id="UPA00219"/>
<comment type="subcellular location">
    <subcellularLocation>
        <location evidence="9 10">Cytoplasm</location>
    </subcellularLocation>
</comment>
<keyword evidence="2 9" id="KW-0963">Cytoplasm</keyword>
<feature type="binding site" evidence="9">
    <location>
        <begin position="169"/>
        <end position="170"/>
    </location>
    <ligand>
        <name>UDP-N-acetyl-alpha-D-muramoyl-L-alanyl-D-glutamate</name>
        <dbReference type="ChEBI" id="CHEBI:83900"/>
    </ligand>
</feature>
<dbReference type="PANTHER" id="PTHR23135:SF4">
    <property type="entry name" value="UDP-N-ACETYLMURAMOYL-L-ALANYL-D-GLUTAMATE--2,6-DIAMINOPIMELATE LIGASE MURE HOMOLOG, CHLOROPLASTIC"/>
    <property type="match status" value="1"/>
</dbReference>
<feature type="binding site" evidence="9">
    <location>
        <position position="48"/>
    </location>
    <ligand>
        <name>UDP-N-acetyl-alpha-D-muramoyl-L-alanyl-D-glutamate</name>
        <dbReference type="ChEBI" id="CHEBI:83900"/>
    </ligand>
</feature>
<gene>
    <name evidence="9" type="primary">murE</name>
    <name evidence="13" type="ORF">BINDI_0417</name>
</gene>
<evidence type="ECO:0000259" key="12">
    <source>
        <dbReference type="Pfam" id="PF08245"/>
    </source>
</evidence>
<dbReference type="HAMAP" id="MF_00208">
    <property type="entry name" value="MurE"/>
    <property type="match status" value="1"/>
</dbReference>
<dbReference type="PROSITE" id="PS01011">
    <property type="entry name" value="FOLYLPOLYGLU_SYNT_1"/>
    <property type="match status" value="1"/>
</dbReference>
<dbReference type="InterPro" id="IPR018109">
    <property type="entry name" value="Folylpolyglutamate_synth_CS"/>
</dbReference>
<keyword evidence="3 9" id="KW-0436">Ligase</keyword>
<keyword evidence="4 9" id="KW-0547">Nucleotide-binding</keyword>
<feature type="domain" description="Mur ligase C-terminal" evidence="11">
    <location>
        <begin position="361"/>
        <end position="494"/>
    </location>
</feature>
<dbReference type="GO" id="GO:0071555">
    <property type="term" value="P:cell wall organization"/>
    <property type="evidence" value="ECO:0007669"/>
    <property type="project" value="UniProtKB-KW"/>
</dbReference>
<feature type="binding site" evidence="9">
    <location>
        <position position="204"/>
    </location>
    <ligand>
        <name>UDP-N-acetyl-alpha-D-muramoyl-L-alanyl-D-glutamate</name>
        <dbReference type="ChEBI" id="CHEBI:83900"/>
    </ligand>
</feature>
<proteinExistence type="inferred from homology"/>
<comment type="function">
    <text evidence="9">Catalyzes the addition of an amino acid to the nucleotide precursor UDP-N-acetylmuramoyl-L-alanyl-D-glutamate (UMAG) in the biosynthesis of bacterial cell-wall peptidoglycan.</text>
</comment>
<dbReference type="Gene3D" id="3.40.1190.10">
    <property type="entry name" value="Mur-like, catalytic domain"/>
    <property type="match status" value="1"/>
</dbReference>
<feature type="domain" description="Mur ligase central" evidence="12">
    <location>
        <begin position="123"/>
        <end position="338"/>
    </location>
</feature>
<reference evidence="13 14" key="1">
    <citation type="journal article" date="2014" name="Appl. Environ. Microbiol.">
        <title>Genomic encyclopedia of type strains of the genus Bifidobacterium.</title>
        <authorList>
            <person name="Milani C."/>
            <person name="Lugli G.A."/>
            <person name="Duranti S."/>
            <person name="Turroni F."/>
            <person name="Bottacini F."/>
            <person name="Mangifesta M."/>
            <person name="Sanchez B."/>
            <person name="Viappiani A."/>
            <person name="Mancabelli L."/>
            <person name="Taminiau B."/>
            <person name="Delcenserie V."/>
            <person name="Barrangou R."/>
            <person name="Margolles A."/>
            <person name="van Sinderen D."/>
            <person name="Ventura M."/>
        </authorList>
    </citation>
    <scope>NUCLEOTIDE SEQUENCE [LARGE SCALE GENOMIC DNA]</scope>
    <source>
        <strain evidence="13 14">LMG 11587</strain>
    </source>
</reference>
<dbReference type="InterPro" id="IPR036565">
    <property type="entry name" value="Mur-like_cat_sf"/>
</dbReference>
<sequence length="534" mass="58066">MALTMTSALDLLGRHHLLREVIQGGDWSLDAPNQDGEPAEFKTLTYDTRQVEQGSLLFCKGNFKPEYLDGCDQAGMAAYVAETDLSERCQAPGIIVSDVRKAMSLLAAAHYGYPQDDLTLVGITGTKGKTTTAYFLQSMLNQLSGGRAALLSSVDNCLDGQHYRESELTTPESLDLFRMMRQAVDAGMRYMVMEVSSQAYKVDRVYGLTFDLGAFLNVSPDHISPIEHPTFEDYLFCKRQLTYNSRKLVLGADCAHADLIRQDAAAAGTPLTTFGMDRTEAGSRPRQDADFLVRLGERHEDGPADSYLIGPASGPMTAINPSMDGDFNALNACAALAMVQALGLKPDQEALKAMEEVRIAGRMEHFASGNRVAYVDYAHNQASVKALLDFVDEQFGNRNPAVTLVSGSAGDKAIDRRQGIVQAAQNRVDRLIITGDDEGTEGADRICRQMLGYVTNPDLDVSIILDRTQAITTAIQEGAGDGTGFQVILVIGKGEERWIKVGHQQIPYEGDDRIVARLLGTRSHDLGATGTPRG</sequence>
<evidence type="ECO:0000256" key="3">
    <source>
        <dbReference type="ARBA" id="ARBA00022598"/>
    </source>
</evidence>
<protein>
    <recommendedName>
        <fullName evidence="9">UDP-N-acetylmuramyl-tripeptide synthetase</fullName>
        <ecNumber evidence="9">6.3.2.-</ecNumber>
    </recommendedName>
    <alternativeName>
        <fullName evidence="9">UDP-MurNAc-tripeptide synthetase</fullName>
    </alternativeName>
</protein>
<keyword evidence="8 9" id="KW-0961">Cell wall biogenesis/degradation</keyword>
<dbReference type="InterPro" id="IPR036615">
    <property type="entry name" value="Mur_ligase_C_dom_sf"/>
</dbReference>
<keyword evidence="9" id="KW-0460">Magnesium</keyword>
<evidence type="ECO:0000256" key="2">
    <source>
        <dbReference type="ARBA" id="ARBA00022490"/>
    </source>
</evidence>
<dbReference type="GO" id="GO:0005737">
    <property type="term" value="C:cytoplasm"/>
    <property type="evidence" value="ECO:0007669"/>
    <property type="project" value="UniProtKB-SubCell"/>
</dbReference>
<keyword evidence="9 10" id="KW-0132">Cell division</keyword>
<feature type="binding site" evidence="9">
    <location>
        <begin position="125"/>
        <end position="131"/>
    </location>
    <ligand>
        <name>ATP</name>
        <dbReference type="ChEBI" id="CHEBI:30616"/>
    </ligand>
</feature>
<evidence type="ECO:0000256" key="5">
    <source>
        <dbReference type="ARBA" id="ARBA00022840"/>
    </source>
</evidence>
<dbReference type="InterPro" id="IPR004101">
    <property type="entry name" value="Mur_ligase_C"/>
</dbReference>
<evidence type="ECO:0000313" key="14">
    <source>
        <dbReference type="Proteomes" id="UP000028569"/>
    </source>
</evidence>
<comment type="caution">
    <text evidence="9">Lacks conserved residue(s) required for the propagation of feature annotation.</text>
</comment>
<evidence type="ECO:0000313" key="13">
    <source>
        <dbReference type="EMBL" id="AIC91698.1"/>
    </source>
</evidence>
<dbReference type="Gene3D" id="3.40.1390.10">
    <property type="entry name" value="MurE/MurF, N-terminal domain"/>
    <property type="match status" value="1"/>
</dbReference>
<evidence type="ECO:0000256" key="9">
    <source>
        <dbReference type="HAMAP-Rule" id="MF_00208"/>
    </source>
</evidence>
<comment type="cofactor">
    <cofactor evidence="9">
        <name>Mg(2+)</name>
        <dbReference type="ChEBI" id="CHEBI:18420"/>
    </cofactor>
</comment>
<dbReference type="EMBL" id="CP006018">
    <property type="protein sequence ID" value="AIC91698.1"/>
    <property type="molecule type" value="Genomic_DNA"/>
</dbReference>
<evidence type="ECO:0000256" key="8">
    <source>
        <dbReference type="ARBA" id="ARBA00023316"/>
    </source>
</evidence>
<dbReference type="EC" id="6.3.2.-" evidence="9"/>
<keyword evidence="14" id="KW-1185">Reference proteome</keyword>
<evidence type="ECO:0000256" key="7">
    <source>
        <dbReference type="ARBA" id="ARBA00022984"/>
    </source>
</evidence>
<dbReference type="GO" id="GO:0000287">
    <property type="term" value="F:magnesium ion binding"/>
    <property type="evidence" value="ECO:0007669"/>
    <property type="project" value="UniProtKB-UniRule"/>
</dbReference>
<dbReference type="OrthoDB" id="9800958at2"/>
<dbReference type="GO" id="GO:0005524">
    <property type="term" value="F:ATP binding"/>
    <property type="evidence" value="ECO:0007669"/>
    <property type="project" value="UniProtKB-UniRule"/>
</dbReference>
<comment type="similarity">
    <text evidence="1 9">Belongs to the MurCDEF family. MurE subfamily.</text>
</comment>
<comment type="pathway">
    <text evidence="9 10">Cell wall biogenesis; peptidoglycan biosynthesis.</text>
</comment>
<dbReference type="HOGENOM" id="CLU_022291_4_2_11"/>
<dbReference type="RefSeq" id="WP_033489851.1">
    <property type="nucleotide sequence ID" value="NZ_CP006018.1"/>
</dbReference>
<evidence type="ECO:0000256" key="6">
    <source>
        <dbReference type="ARBA" id="ARBA00022960"/>
    </source>
</evidence>
<evidence type="ECO:0000259" key="11">
    <source>
        <dbReference type="Pfam" id="PF02875"/>
    </source>
</evidence>
<name>A0A087VTP3_9BIFI</name>
<dbReference type="Pfam" id="PF02875">
    <property type="entry name" value="Mur_ligase_C"/>
    <property type="match status" value="1"/>
</dbReference>
<dbReference type="PANTHER" id="PTHR23135">
    <property type="entry name" value="MUR LIGASE FAMILY MEMBER"/>
    <property type="match status" value="1"/>
</dbReference>
<evidence type="ECO:0000256" key="4">
    <source>
        <dbReference type="ARBA" id="ARBA00022741"/>
    </source>
</evidence>
<dbReference type="AlphaFoldDB" id="A0A087VTP3"/>
<accession>A0A087VTP3</accession>
<dbReference type="Proteomes" id="UP000028569">
    <property type="component" value="Chromosome"/>
</dbReference>
<feature type="binding site" evidence="9">
    <location>
        <position position="196"/>
    </location>
    <ligand>
        <name>UDP-N-acetyl-alpha-D-muramoyl-L-alanyl-D-glutamate</name>
        <dbReference type="ChEBI" id="CHEBI:83900"/>
    </ligand>
</feature>
<keyword evidence="6 9" id="KW-0133">Cell shape</keyword>
<keyword evidence="5 9" id="KW-0067">ATP-binding</keyword>
<comment type="PTM">
    <text evidence="9">Carboxylation is probably crucial for Mg(2+) binding and, consequently, for the gamma-phosphate positioning of ATP.</text>
</comment>
<dbReference type="InterPro" id="IPR013221">
    <property type="entry name" value="Mur_ligase_cen"/>
</dbReference>
<dbReference type="GO" id="GO:0008360">
    <property type="term" value="P:regulation of cell shape"/>
    <property type="evidence" value="ECO:0007669"/>
    <property type="project" value="UniProtKB-KW"/>
</dbReference>
<dbReference type="SUPFAM" id="SSF53244">
    <property type="entry name" value="MurD-like peptide ligases, peptide-binding domain"/>
    <property type="match status" value="1"/>
</dbReference>
<dbReference type="GO" id="GO:0051301">
    <property type="term" value="P:cell division"/>
    <property type="evidence" value="ECO:0007669"/>
    <property type="project" value="UniProtKB-KW"/>
</dbReference>
<dbReference type="InterPro" id="IPR005761">
    <property type="entry name" value="UDP-N-AcMur-Glu-dNH2Pim_ligase"/>
</dbReference>